<organism evidence="3 4">
    <name type="scientific">Parvibium lacunae</name>
    <dbReference type="NCBI Taxonomy" id="1888893"/>
    <lineage>
        <taxon>Bacteria</taxon>
        <taxon>Pseudomonadati</taxon>
        <taxon>Pseudomonadota</taxon>
        <taxon>Betaproteobacteria</taxon>
        <taxon>Burkholderiales</taxon>
        <taxon>Alcaligenaceae</taxon>
        <taxon>Parvibium</taxon>
    </lineage>
</organism>
<comment type="caution">
    <text evidence="3">The sequence shown here is derived from an EMBL/GenBank/DDBJ whole genome shotgun (WGS) entry which is preliminary data.</text>
</comment>
<keyword evidence="1" id="KW-0677">Repeat</keyword>
<reference evidence="3 4" key="1">
    <citation type="journal article" date="2018" name="Int. J. Syst. Evol. Microbiol.">
        <title>Parvibium lacunae gen. nov., sp. nov., a new member of the family Alcaligenaceae isolated from a freshwater pond.</title>
        <authorList>
            <person name="Chen W.M."/>
            <person name="Xie P.B."/>
            <person name="Hsu M.Y."/>
            <person name="Sheu S.Y."/>
        </authorList>
    </citation>
    <scope>NUCLEOTIDE SEQUENCE [LARGE SCALE GENOMIC DNA]</scope>
    <source>
        <strain evidence="3 4">KMB9</strain>
    </source>
</reference>
<dbReference type="InterPro" id="IPR001330">
    <property type="entry name" value="Prenyltrans"/>
</dbReference>
<protein>
    <recommendedName>
        <fullName evidence="2">Prenyltransferase alpha-alpha toroid domain-containing protein</fullName>
    </recommendedName>
</protein>
<feature type="domain" description="Prenyltransferase alpha-alpha toroid" evidence="2">
    <location>
        <begin position="56"/>
        <end position="113"/>
    </location>
</feature>
<dbReference type="EMBL" id="QPGB01000006">
    <property type="protein sequence ID" value="RCS56671.1"/>
    <property type="molecule type" value="Genomic_DNA"/>
</dbReference>
<dbReference type="Gene3D" id="1.50.10.20">
    <property type="match status" value="1"/>
</dbReference>
<dbReference type="SUPFAM" id="SSF48208">
    <property type="entry name" value="Six-hairpin glycosidases"/>
    <property type="match status" value="1"/>
</dbReference>
<dbReference type="GO" id="GO:0003824">
    <property type="term" value="F:catalytic activity"/>
    <property type="evidence" value="ECO:0007669"/>
    <property type="project" value="InterPro"/>
</dbReference>
<evidence type="ECO:0000259" key="2">
    <source>
        <dbReference type="Pfam" id="PF00432"/>
    </source>
</evidence>
<dbReference type="OrthoDB" id="5486200at2"/>
<evidence type="ECO:0000313" key="3">
    <source>
        <dbReference type="EMBL" id="RCS56671.1"/>
    </source>
</evidence>
<evidence type="ECO:0000256" key="1">
    <source>
        <dbReference type="ARBA" id="ARBA00022737"/>
    </source>
</evidence>
<proteinExistence type="predicted"/>
<dbReference type="InterPro" id="IPR008928">
    <property type="entry name" value="6-hairpin_glycosidase_sf"/>
</dbReference>
<accession>A0A368L069</accession>
<dbReference type="RefSeq" id="WP_114403643.1">
    <property type="nucleotide sequence ID" value="NZ_QPGB01000006.1"/>
</dbReference>
<evidence type="ECO:0000313" key="4">
    <source>
        <dbReference type="Proteomes" id="UP000252357"/>
    </source>
</evidence>
<dbReference type="AlphaFoldDB" id="A0A368L069"/>
<dbReference type="GO" id="GO:0005975">
    <property type="term" value="P:carbohydrate metabolic process"/>
    <property type="evidence" value="ECO:0007669"/>
    <property type="project" value="InterPro"/>
</dbReference>
<dbReference type="Proteomes" id="UP000252357">
    <property type="component" value="Unassembled WGS sequence"/>
</dbReference>
<dbReference type="Pfam" id="PF00432">
    <property type="entry name" value="Prenyltrans"/>
    <property type="match status" value="2"/>
</dbReference>
<name>A0A368L069_9BURK</name>
<feature type="domain" description="Prenyltransferase alpha-alpha toroid" evidence="2">
    <location>
        <begin position="145"/>
        <end position="291"/>
    </location>
</feature>
<keyword evidence="4" id="KW-1185">Reference proteome</keyword>
<gene>
    <name evidence="3" type="ORF">DU000_11990</name>
</gene>
<sequence length="375" mass="42228">MFAHYVTFAQLALKDALGIRPTVSSPAAHLAAAEAWLKHAHDRQEHGADDGVSYGYSVRGGWRPSYRETSGYICTTFFDLARLRNNDDYFSRAVRIARWLVSVQNADGSFANPRYGDDGIVFDTGQDLFGLVRAHEVTGDPIFKHAAERAASWLVQVSDENQLWTRFEHLHTAHVYNTRTAWAVLRMNQIAYNADRERIARANLDWAVQEQQSSGFFDNCAFVKGQAPFTHTIAYATRGLLESGLLLKEERYLDSAKRCADAVLPHLQANGFLPGQISIDGKAAATYCCVTGNCQFAISWAKLYDLTGETRYREAVIRALDYVMSTQDIHTANLNIRGAIRGSMPIWGRYAPLSYPNWPAKFFIDAMLLRQRWSV</sequence>